<gene>
    <name evidence="2" type="ORF">RK55_000260</name>
</gene>
<dbReference type="AlphaFoldDB" id="A0A2K0JMI9"/>
<dbReference type="EMBL" id="JWSP02000002">
    <property type="protein sequence ID" value="PNO36498.1"/>
    <property type="molecule type" value="Genomic_DNA"/>
</dbReference>
<feature type="transmembrane region" description="Helical" evidence="1">
    <location>
        <begin position="21"/>
        <end position="39"/>
    </location>
</feature>
<accession>A0A2K0JMI9</accession>
<keyword evidence="1" id="KW-0812">Transmembrane</keyword>
<proteinExistence type="predicted"/>
<evidence type="ECO:0000256" key="1">
    <source>
        <dbReference type="SAM" id="Phobius"/>
    </source>
</evidence>
<organism evidence="2 3">
    <name type="scientific">Salmonella enterica subsp. houtenae serovar 50:g,z51:-</name>
    <dbReference type="NCBI Taxonomy" id="1173947"/>
    <lineage>
        <taxon>Bacteria</taxon>
        <taxon>Pseudomonadati</taxon>
        <taxon>Pseudomonadota</taxon>
        <taxon>Gammaproteobacteria</taxon>
        <taxon>Enterobacterales</taxon>
        <taxon>Enterobacteriaceae</taxon>
        <taxon>Salmonella</taxon>
    </lineage>
</organism>
<evidence type="ECO:0000313" key="2">
    <source>
        <dbReference type="EMBL" id="PNO36498.1"/>
    </source>
</evidence>
<reference evidence="3" key="1">
    <citation type="submission" date="2017-12" db="EMBL/GenBank/DDBJ databases">
        <title>FDA dAtabase for Regulatory Grade micrObial Sequences (FDA-ARGOS): Supporting development and validation of Infectious Disease Dx tests.</title>
        <authorList>
            <person name="Sichtig H."/>
            <person name="Tallon L."/>
            <person name="Sadzewicz L."/>
            <person name="Sengamalay N."/>
            <person name="Nagaraj S."/>
            <person name="Vavikolanu K."/>
            <person name="Aluvathingal J."/>
            <person name="Nadendla S."/>
            <person name="Pirone D.C."/>
            <person name="Hoffman M."/>
            <person name="Muruvanda T."/>
            <person name="Allard M."/>
            <person name="Evans P."/>
        </authorList>
    </citation>
    <scope>NUCLEOTIDE SEQUENCE [LARGE SCALE GENOMIC DNA]</scope>
    <source>
        <strain evidence="3">FDAARGOS_55</strain>
    </source>
</reference>
<sequence length="180" mass="21161">MKKEDRSFIRWVSLSCKIFTAALAIGVVCYAAMGVLGLVNNPVPYYFSEWINWMQPKLKLPVTYHDSSLYLDNGTYSIGDYILSVGYLFVIFMAQSYAAAYILGRLNHTLISKVIMYKATKEFHQRYSGIKAAYFERLLSENLTDTDLEDVSRKHWEKWREHYKSNMSYDEWKQKFKKVL</sequence>
<dbReference type="Proteomes" id="UP000236163">
    <property type="component" value="Unassembled WGS sequence"/>
</dbReference>
<comment type="caution">
    <text evidence="2">The sequence shown here is derived from an EMBL/GenBank/DDBJ whole genome shotgun (WGS) entry which is preliminary data.</text>
</comment>
<protein>
    <submittedName>
        <fullName evidence="2">Uncharacterized protein</fullName>
    </submittedName>
</protein>
<keyword evidence="1" id="KW-1133">Transmembrane helix</keyword>
<name>A0A2K0JMI9_SALHO</name>
<evidence type="ECO:0000313" key="3">
    <source>
        <dbReference type="Proteomes" id="UP000236163"/>
    </source>
</evidence>
<keyword evidence="1" id="KW-0472">Membrane</keyword>
<feature type="transmembrane region" description="Helical" evidence="1">
    <location>
        <begin position="81"/>
        <end position="103"/>
    </location>
</feature>